<accession>A0A1X7BUM9</accession>
<evidence type="ECO:0000259" key="2">
    <source>
        <dbReference type="Pfam" id="PF00892"/>
    </source>
</evidence>
<keyword evidence="1" id="KW-0812">Transmembrane</keyword>
<evidence type="ECO:0000313" key="3">
    <source>
        <dbReference type="EMBL" id="SMC12929.1"/>
    </source>
</evidence>
<dbReference type="RefSeq" id="WP_085800878.1">
    <property type="nucleotide sequence ID" value="NZ_FWXB01000010.1"/>
</dbReference>
<keyword evidence="1" id="KW-1133">Transmembrane helix</keyword>
<proteinExistence type="predicted"/>
<gene>
    <name evidence="3" type="ORF">ROA7745_02762</name>
</gene>
<feature type="transmembrane region" description="Helical" evidence="1">
    <location>
        <begin position="30"/>
        <end position="51"/>
    </location>
</feature>
<keyword evidence="4" id="KW-1185">Reference proteome</keyword>
<dbReference type="InterPro" id="IPR037185">
    <property type="entry name" value="EmrE-like"/>
</dbReference>
<feature type="transmembrane region" description="Helical" evidence="1">
    <location>
        <begin position="180"/>
        <end position="201"/>
    </location>
</feature>
<reference evidence="3 4" key="1">
    <citation type="submission" date="2017-03" db="EMBL/GenBank/DDBJ databases">
        <authorList>
            <person name="Afonso C.L."/>
            <person name="Miller P.J."/>
            <person name="Scott M.A."/>
            <person name="Spackman E."/>
            <person name="Goraichik I."/>
            <person name="Dimitrov K.M."/>
            <person name="Suarez D.L."/>
            <person name="Swayne D.E."/>
        </authorList>
    </citation>
    <scope>NUCLEOTIDE SEQUENCE [LARGE SCALE GENOMIC DNA]</scope>
    <source>
        <strain evidence="3 4">CECT 7745</strain>
    </source>
</reference>
<protein>
    <submittedName>
        <fullName evidence="3">EamA-like transporter family protein</fullName>
    </submittedName>
</protein>
<dbReference type="OrthoDB" id="7685518at2"/>
<feature type="domain" description="EamA" evidence="2">
    <location>
        <begin position="3"/>
        <end position="134"/>
    </location>
</feature>
<feature type="transmembrane region" description="Helical" evidence="1">
    <location>
        <begin position="90"/>
        <end position="111"/>
    </location>
</feature>
<dbReference type="Proteomes" id="UP000193224">
    <property type="component" value="Unassembled WGS sequence"/>
</dbReference>
<dbReference type="EMBL" id="FWXB01000010">
    <property type="protein sequence ID" value="SMC12929.1"/>
    <property type="molecule type" value="Genomic_DNA"/>
</dbReference>
<dbReference type="AlphaFoldDB" id="A0A1X7BUM9"/>
<feature type="transmembrane region" description="Helical" evidence="1">
    <location>
        <begin position="143"/>
        <end position="160"/>
    </location>
</feature>
<dbReference type="SUPFAM" id="SSF103481">
    <property type="entry name" value="Multidrug resistance efflux transporter EmrE"/>
    <property type="match status" value="2"/>
</dbReference>
<feature type="transmembrane region" description="Helical" evidence="1">
    <location>
        <begin position="63"/>
        <end position="84"/>
    </location>
</feature>
<dbReference type="GO" id="GO:0016020">
    <property type="term" value="C:membrane"/>
    <property type="evidence" value="ECO:0007669"/>
    <property type="project" value="InterPro"/>
</dbReference>
<evidence type="ECO:0000313" key="4">
    <source>
        <dbReference type="Proteomes" id="UP000193224"/>
    </source>
</evidence>
<evidence type="ECO:0000256" key="1">
    <source>
        <dbReference type="SAM" id="Phobius"/>
    </source>
</evidence>
<organism evidence="3 4">
    <name type="scientific">Roseovarius aestuarii</name>
    <dbReference type="NCBI Taxonomy" id="475083"/>
    <lineage>
        <taxon>Bacteria</taxon>
        <taxon>Pseudomonadati</taxon>
        <taxon>Pseudomonadota</taxon>
        <taxon>Alphaproteobacteria</taxon>
        <taxon>Rhodobacterales</taxon>
        <taxon>Roseobacteraceae</taxon>
        <taxon>Roseovarius</taxon>
    </lineage>
</organism>
<dbReference type="InterPro" id="IPR000620">
    <property type="entry name" value="EamA_dom"/>
</dbReference>
<keyword evidence="1" id="KW-0472">Membrane</keyword>
<feature type="transmembrane region" description="Helical" evidence="1">
    <location>
        <begin position="241"/>
        <end position="262"/>
    </location>
</feature>
<dbReference type="Pfam" id="PF00892">
    <property type="entry name" value="EamA"/>
    <property type="match status" value="1"/>
</dbReference>
<sequence length="298" mass="31769">MRGNAICMMAVALFATGFPAAEVLLETWGPISLIAARIVLACALLAPLWLWVDGWQRVLNAPWLRALGIGALGFGTGTVLLLVLQDFTDPITAVLIAATMPVSAVALEILFDRRRITKHFLLGTILVLLGGFLATGVDLRQGTFSGGVLFGILSSVTFAWGSRKTVKGLPEMSTFGQGTLTLIGAMLFCLATLLVFLAFGLPGIEASALGLKGWSMLLTYSWAAMAVSQAFWIFGVTRLGVGVASFHLNAAPFYVMLIMFFIGGSWEWNRALGAALLGLGVILAQRQGAKSTPIKFTR</sequence>
<name>A0A1X7BUM9_9RHOB</name>
<feature type="transmembrane region" description="Helical" evidence="1">
    <location>
        <begin position="213"/>
        <end position="234"/>
    </location>
</feature>
<feature type="transmembrane region" description="Helical" evidence="1">
    <location>
        <begin position="120"/>
        <end position="137"/>
    </location>
</feature>